<dbReference type="InterPro" id="IPR005829">
    <property type="entry name" value="Sugar_transporter_CS"/>
</dbReference>
<dbReference type="PANTHER" id="PTHR42718:SF49">
    <property type="entry name" value="EXPORT PROTEIN"/>
    <property type="match status" value="1"/>
</dbReference>
<feature type="transmembrane region" description="Helical" evidence="5">
    <location>
        <begin position="227"/>
        <end position="250"/>
    </location>
</feature>
<dbReference type="Proteomes" id="UP000598032">
    <property type="component" value="Unassembled WGS sequence"/>
</dbReference>
<evidence type="ECO:0000313" key="8">
    <source>
        <dbReference type="EMBL" id="CAD6516580.1"/>
    </source>
</evidence>
<feature type="transmembrane region" description="Helical" evidence="5">
    <location>
        <begin position="262"/>
        <end position="290"/>
    </location>
</feature>
<keyword evidence="3 5" id="KW-1133">Transmembrane helix</keyword>
<dbReference type="Gene3D" id="1.20.1250.20">
    <property type="entry name" value="MFS general substrate transporter like domains"/>
    <property type="match status" value="1"/>
</dbReference>
<dbReference type="Pfam" id="PF07690">
    <property type="entry name" value="MFS_1"/>
    <property type="match status" value="1"/>
</dbReference>
<organism evidence="8 9">
    <name type="scientific">Paraburkholderia metrosideri</name>
    <dbReference type="NCBI Taxonomy" id="580937"/>
    <lineage>
        <taxon>Bacteria</taxon>
        <taxon>Pseudomonadati</taxon>
        <taxon>Pseudomonadota</taxon>
        <taxon>Betaproteobacteria</taxon>
        <taxon>Burkholderiales</taxon>
        <taxon>Burkholderiaceae</taxon>
        <taxon>Paraburkholderia</taxon>
    </lineage>
</organism>
<dbReference type="PROSITE" id="PS50850">
    <property type="entry name" value="MFS"/>
    <property type="match status" value="1"/>
</dbReference>
<feature type="transmembrane region" description="Helical" evidence="5">
    <location>
        <begin position="140"/>
        <end position="163"/>
    </location>
</feature>
<dbReference type="InterPro" id="IPR011701">
    <property type="entry name" value="MFS"/>
</dbReference>
<name>A0ABN7HIK7_9BURK</name>
<evidence type="ECO:0000313" key="9">
    <source>
        <dbReference type="Proteomes" id="UP000598032"/>
    </source>
</evidence>
<feature type="transmembrane region" description="Helical" evidence="5">
    <location>
        <begin position="302"/>
        <end position="321"/>
    </location>
</feature>
<feature type="transmembrane region" description="Helical" evidence="5">
    <location>
        <begin position="169"/>
        <end position="188"/>
    </location>
</feature>
<keyword evidence="2 5" id="KW-0812">Transmembrane</keyword>
<reference evidence="8 9" key="1">
    <citation type="submission" date="2020-10" db="EMBL/GenBank/DDBJ databases">
        <authorList>
            <person name="Peeters C."/>
        </authorList>
    </citation>
    <scope>NUCLEOTIDE SEQUENCE [LARGE SCALE GENOMIC DNA]</scope>
    <source>
        <strain evidence="8 9">LMG 28140</strain>
    </source>
</reference>
<evidence type="ECO:0000256" key="3">
    <source>
        <dbReference type="ARBA" id="ARBA00022989"/>
    </source>
</evidence>
<dbReference type="CDD" id="cd17321">
    <property type="entry name" value="MFS_MMR_MDR_like"/>
    <property type="match status" value="1"/>
</dbReference>
<sequence length="535" mass="54497">METTISSRSTRPLVVLAAVCMAALALPLAFSGGAVATPAIGRDLSGSPVEMNWVTNAFMLTFGSLLMAAGTLADRFGRKKVFAYGVAGFTLSSLALGFAGSIVVVDLLRAAQGVAAAATLAGGTAALAQEFDGAARTRAFSVLGTTFGIGLAFGPVLAGWLIAQFGWRAIFAAGALAGALSLAFGVPWMRESRDPHAHRVDWAGTATFTAALTCFTCGVIEAPSRGWTSPVVIGLLCAFVVFAVAFIVVEMRAARPMLDLSLFRYAGFVGVQVLPVATCYCYIVLLVVLPLRFIGFDGYDELHAGTLMLVLSAPMLVVPFVAATLTRWLSAGVICGVGLVIAAAGLYALGGALHHGAGTTALGPMLAIGVGAGLPWGLMDGLSVSVVPKSRAGMATGVFSTTRVAGEGVALAVVTALLAALVHGRLLAAVPSAAPAAVADAAARLASGDLAHAAAQLPEVAPAALQLVYQAAFDRLLDGLTIVTLLCALAAFTFLSRVRVEDEPVGTERVDTHTVDPAAAANIVSSKPELACDDG</sequence>
<evidence type="ECO:0000256" key="1">
    <source>
        <dbReference type="ARBA" id="ARBA00004141"/>
    </source>
</evidence>
<feature type="transmembrane region" description="Helical" evidence="5">
    <location>
        <begin position="81"/>
        <end position="104"/>
    </location>
</feature>
<feature type="transmembrane region" description="Helical" evidence="5">
    <location>
        <begin position="408"/>
        <end position="428"/>
    </location>
</feature>
<keyword evidence="4 5" id="KW-0472">Membrane</keyword>
<dbReference type="SUPFAM" id="SSF103473">
    <property type="entry name" value="MFS general substrate transporter"/>
    <property type="match status" value="1"/>
</dbReference>
<dbReference type="PRINTS" id="PR01036">
    <property type="entry name" value="TCRTETB"/>
</dbReference>
<feature type="signal peptide" evidence="6">
    <location>
        <begin position="1"/>
        <end position="36"/>
    </location>
</feature>
<dbReference type="PROSITE" id="PS00216">
    <property type="entry name" value="SUGAR_TRANSPORT_1"/>
    <property type="match status" value="1"/>
</dbReference>
<evidence type="ECO:0000256" key="5">
    <source>
        <dbReference type="SAM" id="Phobius"/>
    </source>
</evidence>
<keyword evidence="9" id="KW-1185">Reference proteome</keyword>
<feature type="transmembrane region" description="Helical" evidence="5">
    <location>
        <begin position="328"/>
        <end position="349"/>
    </location>
</feature>
<protein>
    <submittedName>
        <fullName evidence="8">Multidrug resistance protein MdtD</fullName>
    </submittedName>
</protein>
<evidence type="ECO:0000256" key="6">
    <source>
        <dbReference type="SAM" id="SignalP"/>
    </source>
</evidence>
<feature type="transmembrane region" description="Helical" evidence="5">
    <location>
        <begin position="476"/>
        <end position="495"/>
    </location>
</feature>
<feature type="transmembrane region" description="Helical" evidence="5">
    <location>
        <begin position="52"/>
        <end position="69"/>
    </location>
</feature>
<comment type="subcellular location">
    <subcellularLocation>
        <location evidence="1">Membrane</location>
        <topology evidence="1">Multi-pass membrane protein</topology>
    </subcellularLocation>
</comment>
<dbReference type="RefSeq" id="WP_201641010.1">
    <property type="nucleotide sequence ID" value="NZ_CAJHCP010000002.1"/>
</dbReference>
<comment type="caution">
    <text evidence="8">The sequence shown here is derived from an EMBL/GenBank/DDBJ whole genome shotgun (WGS) entry which is preliminary data.</text>
</comment>
<feature type="chain" id="PRO_5045783598" evidence="6">
    <location>
        <begin position="37"/>
        <end position="535"/>
    </location>
</feature>
<feature type="domain" description="Major facilitator superfamily (MFS) profile" evidence="7">
    <location>
        <begin position="13"/>
        <end position="499"/>
    </location>
</feature>
<feature type="transmembrane region" description="Helical" evidence="5">
    <location>
        <begin position="200"/>
        <end position="221"/>
    </location>
</feature>
<evidence type="ECO:0000256" key="4">
    <source>
        <dbReference type="ARBA" id="ARBA00023136"/>
    </source>
</evidence>
<proteinExistence type="predicted"/>
<evidence type="ECO:0000256" key="2">
    <source>
        <dbReference type="ARBA" id="ARBA00022692"/>
    </source>
</evidence>
<dbReference type="PANTHER" id="PTHR42718">
    <property type="entry name" value="MAJOR FACILITATOR SUPERFAMILY MULTIDRUG TRANSPORTER MFSC"/>
    <property type="match status" value="1"/>
</dbReference>
<gene>
    <name evidence="8" type="primary">mdtD_1</name>
    <name evidence="8" type="ORF">LMG28140_00806</name>
</gene>
<evidence type="ECO:0000259" key="7">
    <source>
        <dbReference type="PROSITE" id="PS50850"/>
    </source>
</evidence>
<keyword evidence="6" id="KW-0732">Signal</keyword>
<dbReference type="EMBL" id="CAJHCP010000002">
    <property type="protein sequence ID" value="CAD6516580.1"/>
    <property type="molecule type" value="Genomic_DNA"/>
</dbReference>
<accession>A0ABN7HIK7</accession>
<feature type="transmembrane region" description="Helical" evidence="5">
    <location>
        <begin position="110"/>
        <end position="128"/>
    </location>
</feature>
<dbReference type="InterPro" id="IPR020846">
    <property type="entry name" value="MFS_dom"/>
</dbReference>
<feature type="transmembrane region" description="Helical" evidence="5">
    <location>
        <begin position="361"/>
        <end position="387"/>
    </location>
</feature>
<dbReference type="InterPro" id="IPR036259">
    <property type="entry name" value="MFS_trans_sf"/>
</dbReference>